<keyword evidence="6" id="KW-0645">Protease</keyword>
<evidence type="ECO:0000313" key="6">
    <source>
        <dbReference type="EMBL" id="TWB23709.1"/>
    </source>
</evidence>
<feature type="chain" id="PRO_5022077155" evidence="3">
    <location>
        <begin position="27"/>
        <end position="700"/>
    </location>
</feature>
<evidence type="ECO:0000259" key="4">
    <source>
        <dbReference type="Pfam" id="PF00326"/>
    </source>
</evidence>
<dbReference type="GO" id="GO:0004252">
    <property type="term" value="F:serine-type endopeptidase activity"/>
    <property type="evidence" value="ECO:0007669"/>
    <property type="project" value="TreeGrafter"/>
</dbReference>
<dbReference type="SUPFAM" id="SSF53474">
    <property type="entry name" value="alpha/beta-Hydrolases"/>
    <property type="match status" value="1"/>
</dbReference>
<dbReference type="InterPro" id="IPR011659">
    <property type="entry name" value="WD40"/>
</dbReference>
<name>A0A560FQ24_9PROT</name>
<dbReference type="Proteomes" id="UP000319859">
    <property type="component" value="Unassembled WGS sequence"/>
</dbReference>
<feature type="domain" description="Dipeptidylpeptidase IV N-terminal" evidence="5">
    <location>
        <begin position="207"/>
        <end position="298"/>
    </location>
</feature>
<dbReference type="Pfam" id="PF00930">
    <property type="entry name" value="DPPIV_N"/>
    <property type="match status" value="1"/>
</dbReference>
<feature type="domain" description="Peptidase S9 prolyl oligopeptidase catalytic" evidence="4">
    <location>
        <begin position="489"/>
        <end position="693"/>
    </location>
</feature>
<dbReference type="RefSeq" id="WP_246172039.1">
    <property type="nucleotide sequence ID" value="NZ_VITN01000002.1"/>
</dbReference>
<comment type="caution">
    <text evidence="6">The sequence shown here is derived from an EMBL/GenBank/DDBJ whole genome shotgun (WGS) entry which is preliminary data.</text>
</comment>
<evidence type="ECO:0000256" key="1">
    <source>
        <dbReference type="ARBA" id="ARBA00022801"/>
    </source>
</evidence>
<keyword evidence="3" id="KW-0732">Signal</keyword>
<accession>A0A560FQ24</accession>
<dbReference type="SUPFAM" id="SSF82171">
    <property type="entry name" value="DPP6 N-terminal domain-like"/>
    <property type="match status" value="1"/>
</dbReference>
<dbReference type="Pfam" id="PF00326">
    <property type="entry name" value="Peptidase_S9"/>
    <property type="match status" value="1"/>
</dbReference>
<dbReference type="InterPro" id="IPR002469">
    <property type="entry name" value="Peptidase_S9B_N"/>
</dbReference>
<evidence type="ECO:0000256" key="3">
    <source>
        <dbReference type="SAM" id="SignalP"/>
    </source>
</evidence>
<evidence type="ECO:0000256" key="2">
    <source>
        <dbReference type="ARBA" id="ARBA00022825"/>
    </source>
</evidence>
<organism evidence="6 7">
    <name type="scientific">Nitrospirillum amazonense</name>
    <dbReference type="NCBI Taxonomy" id="28077"/>
    <lineage>
        <taxon>Bacteria</taxon>
        <taxon>Pseudomonadati</taxon>
        <taxon>Pseudomonadota</taxon>
        <taxon>Alphaproteobacteria</taxon>
        <taxon>Rhodospirillales</taxon>
        <taxon>Azospirillaceae</taxon>
        <taxon>Nitrospirillum</taxon>
    </lineage>
</organism>
<dbReference type="GO" id="GO:0004177">
    <property type="term" value="F:aminopeptidase activity"/>
    <property type="evidence" value="ECO:0007669"/>
    <property type="project" value="UniProtKB-KW"/>
</dbReference>
<keyword evidence="6" id="KW-0031">Aminopeptidase</keyword>
<dbReference type="InterPro" id="IPR001375">
    <property type="entry name" value="Peptidase_S9_cat"/>
</dbReference>
<evidence type="ECO:0000259" key="5">
    <source>
        <dbReference type="Pfam" id="PF00930"/>
    </source>
</evidence>
<keyword evidence="2" id="KW-0720">Serine protease</keyword>
<proteinExistence type="predicted"/>
<dbReference type="InterPro" id="IPR011042">
    <property type="entry name" value="6-blade_b-propeller_TolB-like"/>
</dbReference>
<dbReference type="Pfam" id="PF07676">
    <property type="entry name" value="PD40"/>
    <property type="match status" value="2"/>
</dbReference>
<feature type="signal peptide" evidence="3">
    <location>
        <begin position="1"/>
        <end position="26"/>
    </location>
</feature>
<keyword evidence="1" id="KW-0378">Hydrolase</keyword>
<evidence type="ECO:0000313" key="7">
    <source>
        <dbReference type="Proteomes" id="UP000319859"/>
    </source>
</evidence>
<dbReference type="PANTHER" id="PTHR42776:SF4">
    <property type="entry name" value="ACYLAMINO-ACID-RELEASING ENZYME"/>
    <property type="match status" value="1"/>
</dbReference>
<sequence length="700" mass="74741">MTIRLHRAAFALALTLGVAPCALAHAAAPAATTPEAVAPAHTLTPRDAFALSQAKDVQISPDGKRIAYTRSSEDIMTDNARSEIWLVDVASGQQTPLGVPGSSRARWSPDGTRLAYVAKGPGDKPQIWVRWLSGAGSGNSAAITALPEGPSDIAWSPDGKQIGFSMFVPEEGSSLGSSLAAPEGAKWADPIKVITTINYREDGEGYVRPGFNHIFVVPADGGAPRQLTNGQYDDGGALSWMPDGRHIVFSTNHGKDWERDPLNSDVFSVDTTTGGLTQLTTRHGPDQEPVASPDGKHIAYVGFDDKELGYQNSVLSVMNADGSEVRALTAGFDRDLGSPRWAADGRSIYALYTDHGVTKVARVTLDGKITTVAEGLAGSELDRPYSGGGFSVSKEGVVAFPWGDPTHPADVGVSTGPGEQKRLTTLNASLFAGKTLAKVQHLPTTSSAGGLPIDAWMVTPPDFNPAKKYPLVLEIHGGPFASYGPVWSTQDQLYAAAGYIVVYANPRGSTSYGESFANQIHHNYPSQDFDDLMSVVDAAIAKGSVNPNNLFVTGGSGGGVLTAWIVGKTDRFKAAVTQKPVINWTSEVLTVDGYTFMAKYWFGKMPWEDQEQYWRRSPLSLVGNVKTPTAVMVGEEDHRTPPSEAEQYYAALQLRSIPTALIRVPGASHGGLAERPSQLVGETNAILAWFKKYRTDGEAK</sequence>
<dbReference type="EMBL" id="VITN01000002">
    <property type="protein sequence ID" value="TWB23709.1"/>
    <property type="molecule type" value="Genomic_DNA"/>
</dbReference>
<gene>
    <name evidence="6" type="ORF">FBZ89_102466</name>
</gene>
<dbReference type="Gene3D" id="3.40.50.1820">
    <property type="entry name" value="alpha/beta hydrolase"/>
    <property type="match status" value="1"/>
</dbReference>
<dbReference type="InterPro" id="IPR029058">
    <property type="entry name" value="AB_hydrolase_fold"/>
</dbReference>
<reference evidence="6 7" key="1">
    <citation type="submission" date="2019-06" db="EMBL/GenBank/DDBJ databases">
        <title>Genomic Encyclopedia of Type Strains, Phase IV (KMG-V): Genome sequencing to study the core and pangenomes of soil and plant-associated prokaryotes.</title>
        <authorList>
            <person name="Whitman W."/>
        </authorList>
    </citation>
    <scope>NUCLEOTIDE SEQUENCE [LARGE SCALE GENOMIC DNA]</scope>
    <source>
        <strain evidence="6 7">BR 11880</strain>
    </source>
</reference>
<dbReference type="GO" id="GO:0006508">
    <property type="term" value="P:proteolysis"/>
    <property type="evidence" value="ECO:0007669"/>
    <property type="project" value="InterPro"/>
</dbReference>
<dbReference type="Gene3D" id="2.120.10.30">
    <property type="entry name" value="TolB, C-terminal domain"/>
    <property type="match status" value="2"/>
</dbReference>
<protein>
    <submittedName>
        <fullName evidence="6">Dipeptidyl aminopeptidase/acylaminoacyl peptidase</fullName>
    </submittedName>
</protein>
<dbReference type="PANTHER" id="PTHR42776">
    <property type="entry name" value="SERINE PEPTIDASE S9 FAMILY MEMBER"/>
    <property type="match status" value="1"/>
</dbReference>
<dbReference type="AlphaFoldDB" id="A0A560FQ24"/>